<dbReference type="EMBL" id="MN448280">
    <property type="protein sequence ID" value="QFG74148.1"/>
    <property type="molecule type" value="Genomic_DNA"/>
</dbReference>
<dbReference type="SUPFAM" id="SSF56112">
    <property type="entry name" value="Protein kinase-like (PK-like)"/>
    <property type="match status" value="1"/>
</dbReference>
<evidence type="ECO:0000256" key="1">
    <source>
        <dbReference type="PROSITE-ProRule" id="PRU10141"/>
    </source>
</evidence>
<proteinExistence type="predicted"/>
<protein>
    <recommendedName>
        <fullName evidence="2">Protein kinase domain-containing protein</fullName>
    </recommendedName>
</protein>
<dbReference type="GO" id="GO:0004672">
    <property type="term" value="F:protein kinase activity"/>
    <property type="evidence" value="ECO:0007669"/>
    <property type="project" value="InterPro"/>
</dbReference>
<dbReference type="InterPro" id="IPR017441">
    <property type="entry name" value="Protein_kinase_ATP_BS"/>
</dbReference>
<evidence type="ECO:0000313" key="3">
    <source>
        <dbReference type="EMBL" id="QFG74148.1"/>
    </source>
</evidence>
<evidence type="ECO:0000259" key="2">
    <source>
        <dbReference type="PROSITE" id="PS50011"/>
    </source>
</evidence>
<reference evidence="3" key="1">
    <citation type="journal article" date="2019" name="Philos. Trans. R. Soc. Lond., B, Biol. Sci.">
        <title>Targeted metagenomic recovery of four divergent viruses reveals shared and distinctive characteristics of giant viruses of marine eukaryotes.</title>
        <authorList>
            <person name="Needham D.M."/>
            <person name="Poirier C."/>
            <person name="Hehenberger E."/>
            <person name="Jimenez V."/>
            <person name="Swalwell J.E."/>
            <person name="Santoro A.E."/>
            <person name="Worden A.Z."/>
        </authorList>
    </citation>
    <scope>NUCLEOTIDE SEQUENCE</scope>
    <source>
        <strain evidence="3">OPacV-662</strain>
    </source>
</reference>
<keyword evidence="1" id="KW-0067">ATP-binding</keyword>
<dbReference type="PROSITE" id="PS50011">
    <property type="entry name" value="PROTEIN_KINASE_DOM"/>
    <property type="match status" value="1"/>
</dbReference>
<dbReference type="InterPro" id="IPR000719">
    <property type="entry name" value="Prot_kinase_dom"/>
</dbReference>
<dbReference type="GO" id="GO:0005524">
    <property type="term" value="F:ATP binding"/>
    <property type="evidence" value="ECO:0007669"/>
    <property type="project" value="UniProtKB-UniRule"/>
</dbReference>
<feature type="domain" description="Protein kinase" evidence="2">
    <location>
        <begin position="10"/>
        <end position="109"/>
    </location>
</feature>
<sequence length="109" mass="12724">MYGSILQQNYILLTVLGEGATARVWFAYSISCKDFVALKITHADDYDIANDEKKIMYRLPKQLRYHIDIFEFVNDNDEYQIVFVMPLYACNLYIDTRGCMSKAVYLLLS</sequence>
<name>A0A5J6VK35_9VIRU</name>
<accession>A0A5J6VK35</accession>
<dbReference type="InterPro" id="IPR011009">
    <property type="entry name" value="Kinase-like_dom_sf"/>
</dbReference>
<dbReference type="Gene3D" id="3.30.200.20">
    <property type="entry name" value="Phosphorylase Kinase, domain 1"/>
    <property type="match status" value="1"/>
</dbReference>
<organism evidence="3">
    <name type="scientific">Megaviridae environmental sample</name>
    <dbReference type="NCBI Taxonomy" id="1737588"/>
    <lineage>
        <taxon>Viruses</taxon>
        <taxon>Varidnaviria</taxon>
        <taxon>Bamfordvirae</taxon>
        <taxon>Nucleocytoviricota</taxon>
        <taxon>Megaviricetes</taxon>
        <taxon>Imitervirales</taxon>
        <taxon>Mimiviridae</taxon>
        <taxon>environmental samples</taxon>
    </lineage>
</organism>
<dbReference type="PROSITE" id="PS00107">
    <property type="entry name" value="PROTEIN_KINASE_ATP"/>
    <property type="match status" value="1"/>
</dbReference>
<keyword evidence="1" id="KW-0547">Nucleotide-binding</keyword>
<feature type="binding site" evidence="1">
    <location>
        <position position="39"/>
    </location>
    <ligand>
        <name>ATP</name>
        <dbReference type="ChEBI" id="CHEBI:30616"/>
    </ligand>
</feature>